<dbReference type="RefSeq" id="WP_264504630.1">
    <property type="nucleotide sequence ID" value="NZ_JAPDFL010000001.1"/>
</dbReference>
<sequence length="164" mass="17346">MFRTLSLAAAAALFAMPALACEGVTVSDAYFRTSGAMARSGAAFMVLNNAGDSDCQLVGARSDLSSRLELHTHIQIGDGIMQMREVEEGFLIPAHSSHALERGADHVMFMGLTHVPEQGDNVEVTLIFADGSELPVTVVADNERTPMQGQMQTGGHAMSHGASN</sequence>
<dbReference type="InterPro" id="IPR036182">
    <property type="entry name" value="PCuAC_sf"/>
</dbReference>
<keyword evidence="1" id="KW-0732">Signal</keyword>
<protein>
    <submittedName>
        <fullName evidence="2">Copper chaperone PCu(A)C</fullName>
    </submittedName>
</protein>
<dbReference type="Gene3D" id="2.60.40.1890">
    <property type="entry name" value="PCu(A)C copper chaperone"/>
    <property type="match status" value="1"/>
</dbReference>
<proteinExistence type="predicted"/>
<accession>A0ABT3GVF6</accession>
<name>A0ABT3GVF6_9RHOB</name>
<dbReference type="Proteomes" id="UP001208938">
    <property type="component" value="Unassembled WGS sequence"/>
</dbReference>
<evidence type="ECO:0000313" key="2">
    <source>
        <dbReference type="EMBL" id="MCW1931521.1"/>
    </source>
</evidence>
<feature type="chain" id="PRO_5045250364" evidence="1">
    <location>
        <begin position="21"/>
        <end position="164"/>
    </location>
</feature>
<dbReference type="PANTHER" id="PTHR36302">
    <property type="entry name" value="BLR7088 PROTEIN"/>
    <property type="match status" value="1"/>
</dbReference>
<dbReference type="SUPFAM" id="SSF110087">
    <property type="entry name" value="DR1885-like metal-binding protein"/>
    <property type="match status" value="1"/>
</dbReference>
<feature type="signal peptide" evidence="1">
    <location>
        <begin position="1"/>
        <end position="20"/>
    </location>
</feature>
<keyword evidence="3" id="KW-1185">Reference proteome</keyword>
<dbReference type="EMBL" id="JAPDFL010000001">
    <property type="protein sequence ID" value="MCW1931521.1"/>
    <property type="molecule type" value="Genomic_DNA"/>
</dbReference>
<dbReference type="Pfam" id="PF04314">
    <property type="entry name" value="PCuAC"/>
    <property type="match status" value="1"/>
</dbReference>
<comment type="caution">
    <text evidence="2">The sequence shown here is derived from an EMBL/GenBank/DDBJ whole genome shotgun (WGS) entry which is preliminary data.</text>
</comment>
<dbReference type="PANTHER" id="PTHR36302:SF1">
    <property type="entry name" value="COPPER CHAPERONE PCU(A)C"/>
    <property type="match status" value="1"/>
</dbReference>
<gene>
    <name evidence="2" type="ORF">OKW52_04405</name>
</gene>
<reference evidence="2 3" key="1">
    <citation type="submission" date="2022-10" db="EMBL/GenBank/DDBJ databases">
        <title>Pararhodobacter sp. nov., isolated from marine algae.</title>
        <authorList>
            <person name="Choi B.J."/>
            <person name="Kim J.M."/>
            <person name="Lee J.K."/>
            <person name="Choi D.G."/>
            <person name="Jeon C.O."/>
        </authorList>
    </citation>
    <scope>NUCLEOTIDE SEQUENCE [LARGE SCALE GENOMIC DNA]</scope>
    <source>
        <strain evidence="2 3">ZQ420</strain>
    </source>
</reference>
<organism evidence="2 3">
    <name type="scientific">Pararhodobacter zhoushanensis</name>
    <dbReference type="NCBI Taxonomy" id="2479545"/>
    <lineage>
        <taxon>Bacteria</taxon>
        <taxon>Pseudomonadati</taxon>
        <taxon>Pseudomonadota</taxon>
        <taxon>Alphaproteobacteria</taxon>
        <taxon>Rhodobacterales</taxon>
        <taxon>Paracoccaceae</taxon>
        <taxon>Pararhodobacter</taxon>
    </lineage>
</organism>
<evidence type="ECO:0000313" key="3">
    <source>
        <dbReference type="Proteomes" id="UP001208938"/>
    </source>
</evidence>
<evidence type="ECO:0000256" key="1">
    <source>
        <dbReference type="SAM" id="SignalP"/>
    </source>
</evidence>
<dbReference type="InterPro" id="IPR007410">
    <property type="entry name" value="LpqE-like"/>
</dbReference>
<dbReference type="InterPro" id="IPR058248">
    <property type="entry name" value="Lxx211020-like"/>
</dbReference>